<dbReference type="AlphaFoldDB" id="A0A150G2I1"/>
<sequence>MASLLAARGAFAARTAAPVKCMATMRSAMTSRAIMPVVPRTGQTSSFLGGSFAGSSLVRVAPARGGLLVMANAKKSMACTKEGTNRKRRRTSGFKARMATKNGQKVLKARRARGRHVLCPASEGKSGGKK</sequence>
<dbReference type="EMBL" id="LSYV01000075">
    <property type="protein sequence ID" value="KXZ44057.1"/>
    <property type="molecule type" value="Genomic_DNA"/>
</dbReference>
<name>A0A150G2I1_GONPE</name>
<dbReference type="GO" id="GO:0005840">
    <property type="term" value="C:ribosome"/>
    <property type="evidence" value="ECO:0007669"/>
    <property type="project" value="UniProtKB-KW"/>
</dbReference>
<reference evidence="5" key="1">
    <citation type="journal article" date="2016" name="Nat. Commun.">
        <title>The Gonium pectorale genome demonstrates co-option of cell cycle regulation during the evolution of multicellularity.</title>
        <authorList>
            <person name="Hanschen E.R."/>
            <person name="Marriage T.N."/>
            <person name="Ferris P.J."/>
            <person name="Hamaji T."/>
            <person name="Toyoda A."/>
            <person name="Fujiyama A."/>
            <person name="Neme R."/>
            <person name="Noguchi H."/>
            <person name="Minakuchi Y."/>
            <person name="Suzuki M."/>
            <person name="Kawai-Toyooka H."/>
            <person name="Smith D.R."/>
            <person name="Sparks H."/>
            <person name="Anderson J."/>
            <person name="Bakaric R."/>
            <person name="Luria V."/>
            <person name="Karger A."/>
            <person name="Kirschner M.W."/>
            <person name="Durand P.M."/>
            <person name="Michod R.E."/>
            <person name="Nozaki H."/>
            <person name="Olson B.J."/>
        </authorList>
    </citation>
    <scope>NUCLEOTIDE SEQUENCE [LARGE SCALE GENOMIC DNA]</scope>
    <source>
        <strain evidence="5">NIES-2863</strain>
    </source>
</reference>
<dbReference type="NCBIfam" id="TIGR01030">
    <property type="entry name" value="rpmH_bact"/>
    <property type="match status" value="1"/>
</dbReference>
<dbReference type="InterPro" id="IPR000271">
    <property type="entry name" value="Ribosomal_bL34"/>
</dbReference>
<keyword evidence="3" id="KW-0687">Ribonucleoprotein</keyword>
<evidence type="ECO:0000256" key="1">
    <source>
        <dbReference type="ARBA" id="ARBA00010111"/>
    </source>
</evidence>
<dbReference type="Proteomes" id="UP000075714">
    <property type="component" value="Unassembled WGS sequence"/>
</dbReference>
<accession>A0A150G2I1</accession>
<evidence type="ECO:0000256" key="2">
    <source>
        <dbReference type="ARBA" id="ARBA00022980"/>
    </source>
</evidence>
<evidence type="ECO:0000313" key="5">
    <source>
        <dbReference type="Proteomes" id="UP000075714"/>
    </source>
</evidence>
<keyword evidence="2" id="KW-0689">Ribosomal protein</keyword>
<comment type="similarity">
    <text evidence="1">Belongs to the bacterial ribosomal protein bL34 family.</text>
</comment>
<dbReference type="GO" id="GO:1990904">
    <property type="term" value="C:ribonucleoprotein complex"/>
    <property type="evidence" value="ECO:0007669"/>
    <property type="project" value="UniProtKB-KW"/>
</dbReference>
<evidence type="ECO:0008006" key="6">
    <source>
        <dbReference type="Google" id="ProtNLM"/>
    </source>
</evidence>
<dbReference type="GO" id="GO:0003735">
    <property type="term" value="F:structural constituent of ribosome"/>
    <property type="evidence" value="ECO:0007669"/>
    <property type="project" value="InterPro"/>
</dbReference>
<keyword evidence="5" id="KW-1185">Reference proteome</keyword>
<evidence type="ECO:0000256" key="3">
    <source>
        <dbReference type="ARBA" id="ARBA00023274"/>
    </source>
</evidence>
<dbReference type="Pfam" id="PF00468">
    <property type="entry name" value="Ribosomal_L34"/>
    <property type="match status" value="1"/>
</dbReference>
<dbReference type="Gene3D" id="1.10.287.3980">
    <property type="match status" value="1"/>
</dbReference>
<organism evidence="4 5">
    <name type="scientific">Gonium pectorale</name>
    <name type="common">Green alga</name>
    <dbReference type="NCBI Taxonomy" id="33097"/>
    <lineage>
        <taxon>Eukaryota</taxon>
        <taxon>Viridiplantae</taxon>
        <taxon>Chlorophyta</taxon>
        <taxon>core chlorophytes</taxon>
        <taxon>Chlorophyceae</taxon>
        <taxon>CS clade</taxon>
        <taxon>Chlamydomonadales</taxon>
        <taxon>Volvocaceae</taxon>
        <taxon>Gonium</taxon>
    </lineage>
</organism>
<protein>
    <recommendedName>
        <fullName evidence="6">50S ribosomal protein L34, chloroplastic</fullName>
    </recommendedName>
</protein>
<gene>
    <name evidence="4" type="ORF">GPECTOR_74g671</name>
</gene>
<dbReference type="HAMAP" id="MF_00391">
    <property type="entry name" value="Ribosomal_bL34"/>
    <property type="match status" value="1"/>
</dbReference>
<dbReference type="GO" id="GO:0006412">
    <property type="term" value="P:translation"/>
    <property type="evidence" value="ECO:0007669"/>
    <property type="project" value="InterPro"/>
</dbReference>
<dbReference type="OrthoDB" id="431691at2759"/>
<evidence type="ECO:0000313" key="4">
    <source>
        <dbReference type="EMBL" id="KXZ44057.1"/>
    </source>
</evidence>
<dbReference type="STRING" id="33097.A0A150G2I1"/>
<comment type="caution">
    <text evidence="4">The sequence shown here is derived from an EMBL/GenBank/DDBJ whole genome shotgun (WGS) entry which is preliminary data.</text>
</comment>
<proteinExistence type="inferred from homology"/>